<sequence>MGHHATRFVIFALPLLVLCKPVDASTWQICRMELRVTEVLKQPYPQLQARILKVSPASSTVECPEEGAALTFTPETRDYQRVLPRRQWPAKGQSVRVDYRYLDGLCKGDGHSYECRIKHYPIGTP</sequence>
<organism evidence="1 2">
    <name type="scientific">Pseudomonas asturiensis</name>
    <dbReference type="NCBI Taxonomy" id="1190415"/>
    <lineage>
        <taxon>Bacteria</taxon>
        <taxon>Pseudomonadati</taxon>
        <taxon>Pseudomonadota</taxon>
        <taxon>Gammaproteobacteria</taxon>
        <taxon>Pseudomonadales</taxon>
        <taxon>Pseudomonadaceae</taxon>
        <taxon>Pseudomonas</taxon>
    </lineage>
</organism>
<name>A0A1M7MFI5_9PSED</name>
<accession>A0A1M7MFI5</accession>
<evidence type="ECO:0000313" key="1">
    <source>
        <dbReference type="EMBL" id="SHM89164.1"/>
    </source>
</evidence>
<dbReference type="AlphaFoldDB" id="A0A1M7MFI5"/>
<gene>
    <name evidence="1" type="ORF">SAMN05216593_104159</name>
</gene>
<protein>
    <submittedName>
        <fullName evidence="1">Uncharacterized protein</fullName>
    </submittedName>
</protein>
<dbReference type="OrthoDB" id="6999251at2"/>
<evidence type="ECO:0000313" key="2">
    <source>
        <dbReference type="Proteomes" id="UP000183983"/>
    </source>
</evidence>
<proteinExistence type="predicted"/>
<dbReference type="Proteomes" id="UP000183983">
    <property type="component" value="Unassembled WGS sequence"/>
</dbReference>
<dbReference type="EMBL" id="FRDA01000004">
    <property type="protein sequence ID" value="SHM89164.1"/>
    <property type="molecule type" value="Genomic_DNA"/>
</dbReference>
<reference evidence="1 2" key="1">
    <citation type="submission" date="2016-11" db="EMBL/GenBank/DDBJ databases">
        <authorList>
            <person name="Jaros S."/>
            <person name="Januszkiewicz K."/>
            <person name="Wedrychowicz H."/>
        </authorList>
    </citation>
    <scope>NUCLEOTIDE SEQUENCE [LARGE SCALE GENOMIC DNA]</scope>
    <source>
        <strain evidence="1 2">LMG 26898</strain>
    </source>
</reference>